<dbReference type="Gene3D" id="3.90.105.10">
    <property type="entry name" value="Molybdopterin biosynthesis moea protein, domain 2"/>
    <property type="match status" value="1"/>
</dbReference>
<dbReference type="PANTHER" id="PTHR10192">
    <property type="entry name" value="MOLYBDOPTERIN BIOSYNTHESIS PROTEIN"/>
    <property type="match status" value="1"/>
</dbReference>
<dbReference type="InterPro" id="IPR036688">
    <property type="entry name" value="MoeA_C_domain_IV_sf"/>
</dbReference>
<dbReference type="EMBL" id="PYAU01000001">
    <property type="protein sequence ID" value="PSL37735.1"/>
    <property type="molecule type" value="Genomic_DNA"/>
</dbReference>
<dbReference type="InterPro" id="IPR038987">
    <property type="entry name" value="MoeA-like"/>
</dbReference>
<comment type="cofactor">
    <cofactor evidence="7">
        <name>Mg(2+)</name>
        <dbReference type="ChEBI" id="CHEBI:18420"/>
    </cofactor>
</comment>
<feature type="domain" description="MoaB/Mog" evidence="8">
    <location>
        <begin position="200"/>
        <end position="343"/>
    </location>
</feature>
<protein>
    <recommendedName>
        <fullName evidence="7">Molybdopterin molybdenumtransferase</fullName>
        <ecNumber evidence="7">2.10.1.1</ecNumber>
    </recommendedName>
</protein>
<dbReference type="SUPFAM" id="SSF63882">
    <property type="entry name" value="MoeA N-terminal region -like"/>
    <property type="match status" value="1"/>
</dbReference>
<dbReference type="CDD" id="cd00887">
    <property type="entry name" value="MoeA"/>
    <property type="match status" value="1"/>
</dbReference>
<evidence type="ECO:0000256" key="4">
    <source>
        <dbReference type="ARBA" id="ARBA00022505"/>
    </source>
</evidence>
<dbReference type="InterPro" id="IPR005111">
    <property type="entry name" value="MoeA_C_domain_IV"/>
</dbReference>
<keyword evidence="5 7" id="KW-0501">Molybdenum cofactor biosynthesis</keyword>
<comment type="similarity">
    <text evidence="3 7">Belongs to the MoeA family.</text>
</comment>
<keyword evidence="7" id="KW-0460">Magnesium</keyword>
<dbReference type="SUPFAM" id="SSF53218">
    <property type="entry name" value="Molybdenum cofactor biosynthesis proteins"/>
    <property type="match status" value="1"/>
</dbReference>
<dbReference type="GO" id="GO:0005829">
    <property type="term" value="C:cytosol"/>
    <property type="evidence" value="ECO:0007669"/>
    <property type="project" value="TreeGrafter"/>
</dbReference>
<dbReference type="InterPro" id="IPR001453">
    <property type="entry name" value="MoaB/Mog_dom"/>
</dbReference>
<dbReference type="Gene3D" id="2.170.190.11">
    <property type="entry name" value="Molybdopterin biosynthesis moea protein, domain 3"/>
    <property type="match status" value="1"/>
</dbReference>
<evidence type="ECO:0000313" key="10">
    <source>
        <dbReference type="EMBL" id="RUQ87676.1"/>
    </source>
</evidence>
<dbReference type="SUPFAM" id="SSF63867">
    <property type="entry name" value="MoeA C-terminal domain-like"/>
    <property type="match status" value="1"/>
</dbReference>
<evidence type="ECO:0000313" key="11">
    <source>
        <dbReference type="Proteomes" id="UP000241203"/>
    </source>
</evidence>
<proteinExistence type="inferred from homology"/>
<dbReference type="RefSeq" id="WP_106562842.1">
    <property type="nucleotide sequence ID" value="NZ_PYAU01000001.1"/>
</dbReference>
<evidence type="ECO:0000256" key="5">
    <source>
        <dbReference type="ARBA" id="ARBA00023150"/>
    </source>
</evidence>
<keyword evidence="7" id="KW-0479">Metal-binding</keyword>
<dbReference type="Proteomes" id="UP000241203">
    <property type="component" value="Unassembled WGS sequence"/>
</dbReference>
<dbReference type="Gene3D" id="2.40.340.10">
    <property type="entry name" value="MoeA, C-terminal, domain IV"/>
    <property type="match status" value="1"/>
</dbReference>
<dbReference type="SMART" id="SM00852">
    <property type="entry name" value="MoCF_biosynth"/>
    <property type="match status" value="1"/>
</dbReference>
<evidence type="ECO:0000256" key="6">
    <source>
        <dbReference type="ARBA" id="ARBA00047317"/>
    </source>
</evidence>
<dbReference type="InterPro" id="IPR036425">
    <property type="entry name" value="MoaB/Mog-like_dom_sf"/>
</dbReference>
<accession>A0A2P8GUV6</accession>
<keyword evidence="12" id="KW-1185">Reference proteome</keyword>
<dbReference type="PANTHER" id="PTHR10192:SF5">
    <property type="entry name" value="GEPHYRIN"/>
    <property type="match status" value="1"/>
</dbReference>
<dbReference type="GO" id="GO:0061599">
    <property type="term" value="F:molybdopterin molybdotransferase activity"/>
    <property type="evidence" value="ECO:0007669"/>
    <property type="project" value="UniProtKB-UniRule"/>
</dbReference>
<dbReference type="EMBL" id="RZGY01000001">
    <property type="protein sequence ID" value="RUQ87676.1"/>
    <property type="molecule type" value="Genomic_DNA"/>
</dbReference>
<organism evidence="9 11">
    <name type="scientific">Labedella gwakjiensis</name>
    <dbReference type="NCBI Taxonomy" id="390269"/>
    <lineage>
        <taxon>Bacteria</taxon>
        <taxon>Bacillati</taxon>
        <taxon>Actinomycetota</taxon>
        <taxon>Actinomycetes</taxon>
        <taxon>Micrococcales</taxon>
        <taxon>Microbacteriaceae</taxon>
        <taxon>Labedella</taxon>
    </lineage>
</organism>
<dbReference type="Proteomes" id="UP000268291">
    <property type="component" value="Unassembled WGS sequence"/>
</dbReference>
<comment type="caution">
    <text evidence="9">The sequence shown here is derived from an EMBL/GenBank/DDBJ whole genome shotgun (WGS) entry which is preliminary data.</text>
</comment>
<evidence type="ECO:0000256" key="2">
    <source>
        <dbReference type="ARBA" id="ARBA00005046"/>
    </source>
</evidence>
<dbReference type="EC" id="2.10.1.1" evidence="7"/>
<dbReference type="Gene3D" id="3.40.980.10">
    <property type="entry name" value="MoaB/Mog-like domain"/>
    <property type="match status" value="1"/>
</dbReference>
<dbReference type="Pfam" id="PF00994">
    <property type="entry name" value="MoCF_biosynth"/>
    <property type="match status" value="1"/>
</dbReference>
<dbReference type="GO" id="GO:0046872">
    <property type="term" value="F:metal ion binding"/>
    <property type="evidence" value="ECO:0007669"/>
    <property type="project" value="UniProtKB-UniRule"/>
</dbReference>
<keyword evidence="4 7" id="KW-0500">Molybdenum</keyword>
<reference evidence="10 12" key="2">
    <citation type="submission" date="2018-12" db="EMBL/GenBank/DDBJ databases">
        <authorList>
            <person name="hu s."/>
            <person name="Xu Y."/>
            <person name="Xu B."/>
            <person name="Li F."/>
        </authorList>
    </citation>
    <scope>NUCLEOTIDE SEQUENCE [LARGE SCALE GENOMIC DNA]</scope>
    <source>
        <strain evidence="10 12">KSW2-17</strain>
    </source>
</reference>
<keyword evidence="7 9" id="KW-0808">Transferase</keyword>
<name>A0A2P8GUV6_9MICO</name>
<evidence type="ECO:0000256" key="1">
    <source>
        <dbReference type="ARBA" id="ARBA00002901"/>
    </source>
</evidence>
<comment type="pathway">
    <text evidence="2 7">Cofactor biosynthesis; molybdopterin biosynthesis.</text>
</comment>
<comment type="catalytic activity">
    <reaction evidence="6">
        <text>adenylyl-molybdopterin + molybdate = Mo-molybdopterin + AMP + H(+)</text>
        <dbReference type="Rhea" id="RHEA:35047"/>
        <dbReference type="ChEBI" id="CHEBI:15378"/>
        <dbReference type="ChEBI" id="CHEBI:36264"/>
        <dbReference type="ChEBI" id="CHEBI:62727"/>
        <dbReference type="ChEBI" id="CHEBI:71302"/>
        <dbReference type="ChEBI" id="CHEBI:456215"/>
        <dbReference type="EC" id="2.10.1.1"/>
    </reaction>
</comment>
<evidence type="ECO:0000313" key="9">
    <source>
        <dbReference type="EMBL" id="PSL37735.1"/>
    </source>
</evidence>
<dbReference type="AlphaFoldDB" id="A0A2P8GUV6"/>
<reference evidence="9 11" key="1">
    <citation type="submission" date="2018-03" db="EMBL/GenBank/DDBJ databases">
        <title>Genomic Encyclopedia of Archaeal and Bacterial Type Strains, Phase II (KMG-II): from individual species to whole genera.</title>
        <authorList>
            <person name="Goeker M."/>
        </authorList>
    </citation>
    <scope>NUCLEOTIDE SEQUENCE [LARGE SCALE GENOMIC DNA]</scope>
    <source>
        <strain evidence="9 11">DSM 21548</strain>
    </source>
</reference>
<dbReference type="InterPro" id="IPR036135">
    <property type="entry name" value="MoeA_linker/N_sf"/>
</dbReference>
<evidence type="ECO:0000256" key="7">
    <source>
        <dbReference type="RuleBase" id="RU365090"/>
    </source>
</evidence>
<gene>
    <name evidence="9" type="ORF">CLV49_1342</name>
    <name evidence="10" type="ORF">ELQ93_12490</name>
</gene>
<comment type="function">
    <text evidence="1 7">Catalyzes the insertion of molybdate into adenylated molybdopterin with the concomitant release of AMP.</text>
</comment>
<dbReference type="Pfam" id="PF03453">
    <property type="entry name" value="MoeA_N"/>
    <property type="match status" value="1"/>
</dbReference>
<dbReference type="OrthoDB" id="3196725at2"/>
<dbReference type="Pfam" id="PF03454">
    <property type="entry name" value="MoeA_C"/>
    <property type="match status" value="1"/>
</dbReference>
<evidence type="ECO:0000313" key="12">
    <source>
        <dbReference type="Proteomes" id="UP000268291"/>
    </source>
</evidence>
<dbReference type="GO" id="GO:0006777">
    <property type="term" value="P:Mo-molybdopterin cofactor biosynthetic process"/>
    <property type="evidence" value="ECO:0007669"/>
    <property type="project" value="UniProtKB-UniRule"/>
</dbReference>
<sequence>MTLLSPVDGRVHEASATATAGRGHRGVGVDWHEARRIAWALGAAAPVRIETVDITSASGRVATDVARALAPLPGFDSAAMDGWALGPGDGPWRIGDAIPMGSAPDPVVLAAGTARPLTTGGPVPAGTHAVLRSEDGVADGGLLRATRVPSPGAHIRRAGEESAGGEVLVRSGDLLTPPRCALLAAGGHDAVRVRARPRVAALTLGDEVHGRGVPRPGSVRDVFGPSVPPIIVAFGAEAGPARAVPDDLDGTVAALEEAIGGLGGPRADIVVTTGGTAHGTGDHLQAALGLVGARIVIDGVAVRPGHPVMLAVLPDGRVVLGLPGNPLAGLLCLVALGGPLLAGALGRPLPALGTAVAADALPNPTRSTRLVACVRADSGDAAGPARVLALGRQDSAMLRGLASAEAVAVVPPGGVAADETVETLPLPW</sequence>
<evidence type="ECO:0000256" key="3">
    <source>
        <dbReference type="ARBA" id="ARBA00010763"/>
    </source>
</evidence>
<dbReference type="InterPro" id="IPR005110">
    <property type="entry name" value="MoeA_linker/N"/>
</dbReference>
<evidence type="ECO:0000259" key="8">
    <source>
        <dbReference type="SMART" id="SM00852"/>
    </source>
</evidence>
<dbReference type="UniPathway" id="UPA00344"/>